<comment type="caution">
    <text evidence="6">The sequence shown here is derived from an EMBL/GenBank/DDBJ whole genome shotgun (WGS) entry which is preliminary data.</text>
</comment>
<reference evidence="6 7" key="1">
    <citation type="submission" date="2014-03" db="EMBL/GenBank/DDBJ databases">
        <title>Whole genome sequence of Novosphingobium resinovorum KF1.</title>
        <authorList>
            <person name="Gan H.M."/>
            <person name="Gan H.Y."/>
            <person name="Chew T.H."/>
            <person name="Savka M.A."/>
        </authorList>
    </citation>
    <scope>NUCLEOTIDE SEQUENCE [LARGE SCALE GENOMIC DNA]</scope>
    <source>
        <strain evidence="6 7">KF1</strain>
    </source>
</reference>
<keyword evidence="4" id="KW-0503">Monooxygenase</keyword>
<evidence type="ECO:0000256" key="2">
    <source>
        <dbReference type="ARBA" id="ARBA00022643"/>
    </source>
</evidence>
<feature type="domain" description="Luciferase-like" evidence="5">
    <location>
        <begin position="24"/>
        <end position="236"/>
    </location>
</feature>
<dbReference type="STRING" id="158500.BES08_01470"/>
<dbReference type="EMBL" id="JFYZ01000001">
    <property type="protein sequence ID" value="EZP84525.1"/>
    <property type="molecule type" value="Genomic_DNA"/>
</dbReference>
<dbReference type="Gene3D" id="3.20.20.30">
    <property type="entry name" value="Luciferase-like domain"/>
    <property type="match status" value="1"/>
</dbReference>
<dbReference type="InterPro" id="IPR036661">
    <property type="entry name" value="Luciferase-like_sf"/>
</dbReference>
<keyword evidence="3" id="KW-0560">Oxidoreductase</keyword>
<dbReference type="eggNOG" id="COG2141">
    <property type="taxonomic scope" value="Bacteria"/>
</dbReference>
<dbReference type="InterPro" id="IPR011251">
    <property type="entry name" value="Luciferase-like_dom"/>
</dbReference>
<dbReference type="PATRIC" id="fig|158500.4.peg.288"/>
<dbReference type="Pfam" id="PF00296">
    <property type="entry name" value="Bac_luciferase"/>
    <property type="match status" value="1"/>
</dbReference>
<dbReference type="SUPFAM" id="SSF51679">
    <property type="entry name" value="Bacterial luciferase-like"/>
    <property type="match status" value="1"/>
</dbReference>
<sequence length="306" mass="34440">MKLGFAMPHMLRLKATMQPWETEVTGADQTRLAKWAEKLGFEMIAVPEHHVIPKSHVDLSGPFYFNAYAAMAYIAGVTERVRVNSCIAILPAQHPIVTAKALSTMDWLSSGRVTITFAVGWLEEEFALLGVPFHERGAMAEEYIQAIIALWTQENPEFEGKYVSFRDVAFEPKPVQKPHLPVWFGGDADAVLKRVSRYAQGWWPFLTKPEDIPARIDFIRSQPDHNGQLADIYYGMSTSRVGEGHAVLDDPTARPGQTKQEIIDRLGWLKSLGVTWSSVPIPALPGIQAYYDYTQWIAEEIMPAIR</sequence>
<evidence type="ECO:0000256" key="4">
    <source>
        <dbReference type="ARBA" id="ARBA00023033"/>
    </source>
</evidence>
<dbReference type="InterPro" id="IPR050172">
    <property type="entry name" value="SsuD_RutA_monooxygenase"/>
</dbReference>
<protein>
    <submittedName>
        <fullName evidence="6">Luciferase family protein</fullName>
    </submittedName>
</protein>
<dbReference type="GO" id="GO:0008726">
    <property type="term" value="F:alkanesulfonate monooxygenase activity"/>
    <property type="evidence" value="ECO:0007669"/>
    <property type="project" value="TreeGrafter"/>
</dbReference>
<evidence type="ECO:0000256" key="1">
    <source>
        <dbReference type="ARBA" id="ARBA00022630"/>
    </source>
</evidence>
<dbReference type="PANTHER" id="PTHR42847:SF4">
    <property type="entry name" value="ALKANESULFONATE MONOOXYGENASE-RELATED"/>
    <property type="match status" value="1"/>
</dbReference>
<dbReference type="GO" id="GO:0046306">
    <property type="term" value="P:alkanesulfonate catabolic process"/>
    <property type="evidence" value="ECO:0007669"/>
    <property type="project" value="TreeGrafter"/>
</dbReference>
<evidence type="ECO:0000313" key="6">
    <source>
        <dbReference type="EMBL" id="EZP84525.1"/>
    </source>
</evidence>
<organism evidence="6 7">
    <name type="scientific">Novosphingobium resinovorum</name>
    <dbReference type="NCBI Taxonomy" id="158500"/>
    <lineage>
        <taxon>Bacteria</taxon>
        <taxon>Pseudomonadati</taxon>
        <taxon>Pseudomonadota</taxon>
        <taxon>Alphaproteobacteria</taxon>
        <taxon>Sphingomonadales</taxon>
        <taxon>Sphingomonadaceae</taxon>
        <taxon>Novosphingobium</taxon>
    </lineage>
</organism>
<accession>A0A031K5I5</accession>
<evidence type="ECO:0000256" key="3">
    <source>
        <dbReference type="ARBA" id="ARBA00023002"/>
    </source>
</evidence>
<dbReference type="NCBIfam" id="TIGR03619">
    <property type="entry name" value="F420_Rv2161c"/>
    <property type="match status" value="1"/>
</dbReference>
<dbReference type="RefSeq" id="WP_036522574.1">
    <property type="nucleotide sequence ID" value="NZ_JFYZ01000001.1"/>
</dbReference>
<dbReference type="PANTHER" id="PTHR42847">
    <property type="entry name" value="ALKANESULFONATE MONOOXYGENASE"/>
    <property type="match status" value="1"/>
</dbReference>
<name>A0A031K5I5_9SPHN</name>
<dbReference type="InterPro" id="IPR019921">
    <property type="entry name" value="Lucif-like_OxRdtase_Rv2161c"/>
</dbReference>
<dbReference type="Proteomes" id="UP000024329">
    <property type="component" value="Unassembled WGS sequence"/>
</dbReference>
<proteinExistence type="predicted"/>
<evidence type="ECO:0000259" key="5">
    <source>
        <dbReference type="Pfam" id="PF00296"/>
    </source>
</evidence>
<evidence type="ECO:0000313" key="7">
    <source>
        <dbReference type="Proteomes" id="UP000024329"/>
    </source>
</evidence>
<keyword evidence="2" id="KW-0288">FMN</keyword>
<dbReference type="AlphaFoldDB" id="A0A031K5I5"/>
<gene>
    <name evidence="6" type="ORF">BV97_00280</name>
</gene>
<keyword evidence="1" id="KW-0285">Flavoprotein</keyword>